<name>A0A1F7J0S9_9BACT</name>
<reference evidence="1 2" key="1">
    <citation type="journal article" date="2016" name="Nat. Commun.">
        <title>Thousands of microbial genomes shed light on interconnected biogeochemical processes in an aquifer system.</title>
        <authorList>
            <person name="Anantharaman K."/>
            <person name="Brown C.T."/>
            <person name="Hug L.A."/>
            <person name="Sharon I."/>
            <person name="Castelle C.J."/>
            <person name="Probst A.J."/>
            <person name="Thomas B.C."/>
            <person name="Singh A."/>
            <person name="Wilkins M.J."/>
            <person name="Karaoz U."/>
            <person name="Brodie E.L."/>
            <person name="Williams K.H."/>
            <person name="Hubbard S.S."/>
            <person name="Banfield J.F."/>
        </authorList>
    </citation>
    <scope>NUCLEOTIDE SEQUENCE [LARGE SCALE GENOMIC DNA]</scope>
</reference>
<accession>A0A1F7J0S9</accession>
<dbReference type="EMBL" id="MGAL01000004">
    <property type="protein sequence ID" value="OGK49193.1"/>
    <property type="molecule type" value="Genomic_DNA"/>
</dbReference>
<dbReference type="STRING" id="1802061.A3A93_05015"/>
<comment type="caution">
    <text evidence="1">The sequence shown here is derived from an EMBL/GenBank/DDBJ whole genome shotgun (WGS) entry which is preliminary data.</text>
</comment>
<protein>
    <submittedName>
        <fullName evidence="1">Uncharacterized protein</fullName>
    </submittedName>
</protein>
<evidence type="ECO:0000313" key="2">
    <source>
        <dbReference type="Proteomes" id="UP000177141"/>
    </source>
</evidence>
<evidence type="ECO:0000313" key="1">
    <source>
        <dbReference type="EMBL" id="OGK49193.1"/>
    </source>
</evidence>
<organism evidence="1 2">
    <name type="scientific">Candidatus Roizmanbacteria bacterium RIFCSPLOWO2_01_FULL_38_12</name>
    <dbReference type="NCBI Taxonomy" id="1802061"/>
    <lineage>
        <taxon>Bacteria</taxon>
        <taxon>Candidatus Roizmaniibacteriota</taxon>
    </lineage>
</organism>
<dbReference type="Proteomes" id="UP000177141">
    <property type="component" value="Unassembled WGS sequence"/>
</dbReference>
<dbReference type="AlphaFoldDB" id="A0A1F7J0S9"/>
<sequence length="228" mass="25445">MSKGVERSIAIDDLYTKIVDQFKQINANGITVMHQPIVHLNDKSHDVGQEQVQVGVDRHNVLASIINLVAKLNETGVVHNSEYLQFLRACYHDAIAKFEGEEAAADFRDASEFLDGPSNRFYELFTGMIDGAMDGVYEFKLPEGERVSKTQLSLLGNLNALTEKSMQEVIGLISRASNKDLFQQLQLNTARIQVFTDHDVDTSLPCFEAQFQLDEALAIPQEGTLLID</sequence>
<proteinExistence type="predicted"/>
<gene>
    <name evidence="1" type="ORF">A3A93_05015</name>
</gene>